<dbReference type="Gene3D" id="3.80.30.20">
    <property type="entry name" value="tm_1862 like domain"/>
    <property type="match status" value="1"/>
</dbReference>
<evidence type="ECO:0000256" key="3">
    <source>
        <dbReference type="ARBA" id="ARBA00013273"/>
    </source>
</evidence>
<comment type="catalytic activity">
    <reaction evidence="11">
        <text>N(6)-L-threonylcarbamoyladenosine(37) in tRNA + (sulfur carrier)-SH + AH2 + 2 S-adenosyl-L-methionine = 2-methylsulfanyl-N(6)-L-threonylcarbamoyladenosine(37) in tRNA + (sulfur carrier)-H + 5'-deoxyadenosine + L-methionine + A + S-adenosyl-L-homocysteine + 2 H(+)</text>
        <dbReference type="Rhea" id="RHEA:37075"/>
        <dbReference type="Rhea" id="RHEA-COMP:10163"/>
        <dbReference type="Rhea" id="RHEA-COMP:11092"/>
        <dbReference type="Rhea" id="RHEA-COMP:14737"/>
        <dbReference type="Rhea" id="RHEA-COMP:14739"/>
        <dbReference type="ChEBI" id="CHEBI:13193"/>
        <dbReference type="ChEBI" id="CHEBI:15378"/>
        <dbReference type="ChEBI" id="CHEBI:17319"/>
        <dbReference type="ChEBI" id="CHEBI:17499"/>
        <dbReference type="ChEBI" id="CHEBI:29917"/>
        <dbReference type="ChEBI" id="CHEBI:57844"/>
        <dbReference type="ChEBI" id="CHEBI:57856"/>
        <dbReference type="ChEBI" id="CHEBI:59789"/>
        <dbReference type="ChEBI" id="CHEBI:64428"/>
        <dbReference type="ChEBI" id="CHEBI:74418"/>
        <dbReference type="ChEBI" id="CHEBI:74420"/>
        <dbReference type="EC" id="2.8.4.5"/>
    </reaction>
</comment>
<evidence type="ECO:0000259" key="12">
    <source>
        <dbReference type="PROSITE" id="PS50926"/>
    </source>
</evidence>
<dbReference type="Proteomes" id="UP000886070">
    <property type="component" value="Unassembled WGS sequence"/>
</dbReference>
<feature type="domain" description="MTTase N-terminal" evidence="13">
    <location>
        <begin position="2"/>
        <end position="115"/>
    </location>
</feature>
<dbReference type="PANTHER" id="PTHR11918:SF45">
    <property type="entry name" value="THREONYLCARBAMOYLADENOSINE TRNA METHYLTHIOTRANSFERASE"/>
    <property type="match status" value="1"/>
</dbReference>
<protein>
    <recommendedName>
        <fullName evidence="3">tRNA (N(6)-L-threonylcarbamoyladenosine(37)-C(2))-methylthiotransferase</fullName>
        <ecNumber evidence="3">2.8.4.5</ecNumber>
    </recommendedName>
    <alternativeName>
        <fullName evidence="10">tRNA-t(6)A37 methylthiotransferase</fullName>
    </alternativeName>
</protein>
<dbReference type="NCBIfam" id="TIGR01579">
    <property type="entry name" value="MiaB-like-C"/>
    <property type="match status" value="1"/>
</dbReference>
<dbReference type="InterPro" id="IPR038135">
    <property type="entry name" value="Methylthiotransferase_N_sf"/>
</dbReference>
<evidence type="ECO:0000256" key="10">
    <source>
        <dbReference type="ARBA" id="ARBA00031213"/>
    </source>
</evidence>
<evidence type="ECO:0000256" key="5">
    <source>
        <dbReference type="ARBA" id="ARBA00022679"/>
    </source>
</evidence>
<keyword evidence="9" id="KW-0411">Iron-sulfur</keyword>
<gene>
    <name evidence="15" type="primary">mtaB</name>
    <name evidence="15" type="ORF">ENL39_03580</name>
</gene>
<accession>A0A7V5HZ20</accession>
<dbReference type="SFLD" id="SFLDG01082">
    <property type="entry name" value="B12-binding_domain_containing"/>
    <property type="match status" value="1"/>
</dbReference>
<sequence length="430" mass="49263">MPRVAFATIGCKVNQYETQLMRERLERAGFEVVPFSSLADVYIVNTCSVTEEADKKSMQAVKKALLKNKLAKIYVTGCFVEAESCKIKNKYPEVKIVRNIDKLRIEKILLPEVQLNGDFTIHRFFSHDRAFVKVEDGCDRFCTYCRIPYVRGKKIRSRKPEEIISEIKNLYAAGYREIVLTGVNLALYGKDFNSSLVLLLEKILPFLSEDVRIRLSSLEPHLIPEGLLELMAGTELICPHLHLSFQSGDDEILKRMGRGYTTSWLKSLIEKFRKRIPEIGITGDVIVGFPGEKEENFQRTLQFVKDAGFHRLHVFRFSPRPETPASRMKGKVRESVKKERSRILRETFLDTSKEFIKKFTGKTLPVLVESKPDLKTGYPAGYTHNYIKVLITSCKESLDKIKGKILPVRIVQAERGYALGEIEKVFSEKV</sequence>
<dbReference type="SMART" id="SM00729">
    <property type="entry name" value="Elp3"/>
    <property type="match status" value="1"/>
</dbReference>
<evidence type="ECO:0000256" key="11">
    <source>
        <dbReference type="ARBA" id="ARBA00051661"/>
    </source>
</evidence>
<reference evidence="15" key="1">
    <citation type="journal article" date="2020" name="mSystems">
        <title>Genome- and Community-Level Interaction Insights into Carbon Utilization and Element Cycling Functions of Hydrothermarchaeota in Hydrothermal Sediment.</title>
        <authorList>
            <person name="Zhou Z."/>
            <person name="Liu Y."/>
            <person name="Xu W."/>
            <person name="Pan J."/>
            <person name="Luo Z.H."/>
            <person name="Li M."/>
        </authorList>
    </citation>
    <scope>NUCLEOTIDE SEQUENCE [LARGE SCALE GENOMIC DNA]</scope>
    <source>
        <strain evidence="15">HyVt-92</strain>
    </source>
</reference>
<dbReference type="FunFam" id="3.80.30.20:FF:000001">
    <property type="entry name" value="tRNA-2-methylthio-N(6)-dimethylallyladenosine synthase 2"/>
    <property type="match status" value="1"/>
</dbReference>
<comment type="caution">
    <text evidence="15">The sequence shown here is derived from an EMBL/GenBank/DDBJ whole genome shotgun (WGS) entry which is preliminary data.</text>
</comment>
<feature type="domain" description="Radical SAM core" evidence="14">
    <location>
        <begin position="124"/>
        <end position="354"/>
    </location>
</feature>
<evidence type="ECO:0000256" key="4">
    <source>
        <dbReference type="ARBA" id="ARBA00022485"/>
    </source>
</evidence>
<dbReference type="NCBIfam" id="TIGR00089">
    <property type="entry name" value="MiaB/RimO family radical SAM methylthiotransferase"/>
    <property type="match status" value="1"/>
</dbReference>
<dbReference type="SFLD" id="SFLDG01061">
    <property type="entry name" value="methylthiotransferase"/>
    <property type="match status" value="1"/>
</dbReference>
<evidence type="ECO:0000259" key="14">
    <source>
        <dbReference type="PROSITE" id="PS51918"/>
    </source>
</evidence>
<dbReference type="EMBL" id="DRTT01000100">
    <property type="protein sequence ID" value="HHF98553.1"/>
    <property type="molecule type" value="Genomic_DNA"/>
</dbReference>
<dbReference type="InterPro" id="IPR005839">
    <property type="entry name" value="Methylthiotransferase"/>
</dbReference>
<evidence type="ECO:0000313" key="15">
    <source>
        <dbReference type="EMBL" id="HHF98553.1"/>
    </source>
</evidence>
<dbReference type="InterPro" id="IPR058240">
    <property type="entry name" value="rSAM_sf"/>
</dbReference>
<dbReference type="EC" id="2.8.4.5" evidence="3"/>
<evidence type="ECO:0000256" key="2">
    <source>
        <dbReference type="ARBA" id="ARBA00002399"/>
    </source>
</evidence>
<dbReference type="InterPro" id="IPR006638">
    <property type="entry name" value="Elp3/MiaA/NifB-like_rSAM"/>
</dbReference>
<proteinExistence type="predicted"/>
<dbReference type="PROSITE" id="PS50926">
    <property type="entry name" value="TRAM"/>
    <property type="match status" value="1"/>
</dbReference>
<dbReference type="InterPro" id="IPR006467">
    <property type="entry name" value="MiaB-like_bact"/>
</dbReference>
<dbReference type="Pfam" id="PF00919">
    <property type="entry name" value="UPF0004"/>
    <property type="match status" value="1"/>
</dbReference>
<keyword evidence="7" id="KW-0479">Metal-binding</keyword>
<keyword evidence="4" id="KW-0004">4Fe-4S</keyword>
<dbReference type="PROSITE" id="PS01278">
    <property type="entry name" value="MTTASE_RADICAL"/>
    <property type="match status" value="1"/>
</dbReference>
<evidence type="ECO:0000256" key="9">
    <source>
        <dbReference type="ARBA" id="ARBA00023014"/>
    </source>
</evidence>
<evidence type="ECO:0000256" key="6">
    <source>
        <dbReference type="ARBA" id="ARBA00022691"/>
    </source>
</evidence>
<dbReference type="Pfam" id="PF04055">
    <property type="entry name" value="Radical_SAM"/>
    <property type="match status" value="1"/>
</dbReference>
<dbReference type="SFLD" id="SFLDS00029">
    <property type="entry name" value="Radical_SAM"/>
    <property type="match status" value="1"/>
</dbReference>
<dbReference type="PANTHER" id="PTHR11918">
    <property type="entry name" value="RADICAL SAM PROTEINS"/>
    <property type="match status" value="1"/>
</dbReference>
<dbReference type="PROSITE" id="PS51918">
    <property type="entry name" value="RADICAL_SAM"/>
    <property type="match status" value="1"/>
</dbReference>
<feature type="domain" description="TRAM" evidence="12">
    <location>
        <begin position="357"/>
        <end position="424"/>
    </location>
</feature>
<dbReference type="SUPFAM" id="SSF102114">
    <property type="entry name" value="Radical SAM enzymes"/>
    <property type="match status" value="1"/>
</dbReference>
<comment type="cofactor">
    <cofactor evidence="1">
        <name>[4Fe-4S] cluster</name>
        <dbReference type="ChEBI" id="CHEBI:49883"/>
    </cofactor>
</comment>
<evidence type="ECO:0000256" key="8">
    <source>
        <dbReference type="ARBA" id="ARBA00023004"/>
    </source>
</evidence>
<evidence type="ECO:0000256" key="1">
    <source>
        <dbReference type="ARBA" id="ARBA00001966"/>
    </source>
</evidence>
<keyword evidence="5" id="KW-0808">Transferase</keyword>
<keyword evidence="6" id="KW-0949">S-adenosyl-L-methionine</keyword>
<dbReference type="GO" id="GO:0046872">
    <property type="term" value="F:metal ion binding"/>
    <property type="evidence" value="ECO:0007669"/>
    <property type="project" value="UniProtKB-KW"/>
</dbReference>
<dbReference type="AlphaFoldDB" id="A0A7V5HZ20"/>
<evidence type="ECO:0000259" key="13">
    <source>
        <dbReference type="PROSITE" id="PS51449"/>
    </source>
</evidence>
<dbReference type="InterPro" id="IPR007197">
    <property type="entry name" value="rSAM"/>
</dbReference>
<dbReference type="InterPro" id="IPR020612">
    <property type="entry name" value="Methylthiotransferase_CS"/>
</dbReference>
<dbReference type="InterPro" id="IPR002792">
    <property type="entry name" value="TRAM_dom"/>
</dbReference>
<dbReference type="InterPro" id="IPR013848">
    <property type="entry name" value="Methylthiotransferase_N"/>
</dbReference>
<dbReference type="CDD" id="cd01335">
    <property type="entry name" value="Radical_SAM"/>
    <property type="match status" value="1"/>
</dbReference>
<comment type="function">
    <text evidence="2">Catalyzes the methylthiolation of N6-threonylcarbamoyladenosine (t(6)A), leading to the formation of 2-methylthio-N6-threonylcarbamoyladenosine (ms(2)t(6)A) at position 37 in tRNAs that read codons beginning with adenine.</text>
</comment>
<evidence type="ECO:0000256" key="7">
    <source>
        <dbReference type="ARBA" id="ARBA00022723"/>
    </source>
</evidence>
<dbReference type="GO" id="GO:0035598">
    <property type="term" value="F:tRNA (N(6)-L-threonylcarbamoyladenosine(37)-C(2))-methylthiotransferase activity"/>
    <property type="evidence" value="ECO:0007669"/>
    <property type="project" value="UniProtKB-EC"/>
</dbReference>
<keyword evidence="8" id="KW-0408">Iron</keyword>
<name>A0A7V5HZ20_UNCAE</name>
<organism evidence="15">
    <name type="scientific">Aerophobetes bacterium</name>
    <dbReference type="NCBI Taxonomy" id="2030807"/>
    <lineage>
        <taxon>Bacteria</taxon>
        <taxon>Candidatus Aerophobota</taxon>
    </lineage>
</organism>
<dbReference type="PROSITE" id="PS51449">
    <property type="entry name" value="MTTASE_N"/>
    <property type="match status" value="1"/>
</dbReference>
<dbReference type="InterPro" id="IPR023404">
    <property type="entry name" value="rSAM_horseshoe"/>
</dbReference>
<dbReference type="Gene3D" id="3.40.50.12160">
    <property type="entry name" value="Methylthiotransferase, N-terminal domain"/>
    <property type="match status" value="1"/>
</dbReference>
<dbReference type="GO" id="GO:0051539">
    <property type="term" value="F:4 iron, 4 sulfur cluster binding"/>
    <property type="evidence" value="ECO:0007669"/>
    <property type="project" value="UniProtKB-KW"/>
</dbReference>